<dbReference type="GO" id="GO:0004190">
    <property type="term" value="F:aspartic-type endopeptidase activity"/>
    <property type="evidence" value="ECO:0007669"/>
    <property type="project" value="InterPro"/>
</dbReference>
<dbReference type="EMBL" id="CAJEWN010000361">
    <property type="protein sequence ID" value="CAD2180078.1"/>
    <property type="molecule type" value="Genomic_DNA"/>
</dbReference>
<feature type="signal peptide" evidence="2">
    <location>
        <begin position="1"/>
        <end position="20"/>
    </location>
</feature>
<dbReference type="InterPro" id="IPR033121">
    <property type="entry name" value="PEPTIDASE_A1"/>
</dbReference>
<dbReference type="Gene3D" id="2.40.70.10">
    <property type="entry name" value="Acid Proteases"/>
    <property type="match status" value="1"/>
</dbReference>
<dbReference type="SUPFAM" id="SSF50630">
    <property type="entry name" value="Acid proteases"/>
    <property type="match status" value="1"/>
</dbReference>
<sequence>MLKNIFNIIILLILLNFVYGQSNPKSAGKVYTAPLTVSNDIYYMMNVGIGTPSQKFNILLSTGGADFFVPAFNITTNKPKFFPKKSSTFSSPNPPKYLNFPEIRGEVQGIVGIDTIEFAGLKQPKLEFSMADLIDKQTLADPYDGIMGLSFAKLSKAESKNPVLAAIDNSMY</sequence>
<dbReference type="PROSITE" id="PS51767">
    <property type="entry name" value="PEPTIDASE_A1"/>
    <property type="match status" value="1"/>
</dbReference>
<gene>
    <name evidence="4" type="ORF">MENT_LOCUS32133</name>
</gene>
<feature type="domain" description="Peptidase A1" evidence="3">
    <location>
        <begin position="43"/>
        <end position="172"/>
    </location>
</feature>
<organism evidence="4 5">
    <name type="scientific">Meloidogyne enterolobii</name>
    <name type="common">Root-knot nematode worm</name>
    <name type="synonym">Meloidogyne mayaguensis</name>
    <dbReference type="NCBI Taxonomy" id="390850"/>
    <lineage>
        <taxon>Eukaryota</taxon>
        <taxon>Metazoa</taxon>
        <taxon>Ecdysozoa</taxon>
        <taxon>Nematoda</taxon>
        <taxon>Chromadorea</taxon>
        <taxon>Rhabditida</taxon>
        <taxon>Tylenchina</taxon>
        <taxon>Tylenchomorpha</taxon>
        <taxon>Tylenchoidea</taxon>
        <taxon>Meloidogynidae</taxon>
        <taxon>Meloidogyninae</taxon>
        <taxon>Meloidogyne</taxon>
    </lineage>
</organism>
<reference evidence="4 5" key="1">
    <citation type="submission" date="2020-08" db="EMBL/GenBank/DDBJ databases">
        <authorList>
            <person name="Koutsovoulos G."/>
            <person name="Danchin GJ E."/>
        </authorList>
    </citation>
    <scope>NUCLEOTIDE SEQUENCE [LARGE SCALE GENOMIC DNA]</scope>
</reference>
<dbReference type="OrthoDB" id="771136at2759"/>
<feature type="chain" id="PRO_5027920633" description="Peptidase A1 domain-containing protein" evidence="2">
    <location>
        <begin position="21"/>
        <end position="172"/>
    </location>
</feature>
<dbReference type="AlphaFoldDB" id="A0A6V7W0C3"/>
<dbReference type="InterPro" id="IPR021109">
    <property type="entry name" value="Peptidase_aspartic_dom_sf"/>
</dbReference>
<protein>
    <recommendedName>
        <fullName evidence="3">Peptidase A1 domain-containing protein</fullName>
    </recommendedName>
</protein>
<comment type="similarity">
    <text evidence="1">Belongs to the peptidase A1 family.</text>
</comment>
<dbReference type="InterPro" id="IPR001461">
    <property type="entry name" value="Aspartic_peptidase_A1"/>
</dbReference>
<dbReference type="Pfam" id="PF00026">
    <property type="entry name" value="Asp"/>
    <property type="match status" value="1"/>
</dbReference>
<comment type="caution">
    <text evidence="4">The sequence shown here is derived from an EMBL/GenBank/DDBJ whole genome shotgun (WGS) entry which is preliminary data.</text>
</comment>
<dbReference type="Proteomes" id="UP000580250">
    <property type="component" value="Unassembled WGS sequence"/>
</dbReference>
<accession>A0A6V7W0C3</accession>
<dbReference type="GO" id="GO:0006508">
    <property type="term" value="P:proteolysis"/>
    <property type="evidence" value="ECO:0007669"/>
    <property type="project" value="InterPro"/>
</dbReference>
<evidence type="ECO:0000256" key="2">
    <source>
        <dbReference type="SAM" id="SignalP"/>
    </source>
</evidence>
<name>A0A6V7W0C3_MELEN</name>
<dbReference type="CDD" id="cd05471">
    <property type="entry name" value="pepsin_like"/>
    <property type="match status" value="1"/>
</dbReference>
<keyword evidence="2" id="KW-0732">Signal</keyword>
<evidence type="ECO:0000313" key="5">
    <source>
        <dbReference type="Proteomes" id="UP000580250"/>
    </source>
</evidence>
<dbReference type="PANTHER" id="PTHR47966:SF51">
    <property type="entry name" value="BETA-SITE APP-CLEAVING ENZYME, ISOFORM A-RELATED"/>
    <property type="match status" value="1"/>
</dbReference>
<proteinExistence type="inferred from homology"/>
<dbReference type="InterPro" id="IPR034164">
    <property type="entry name" value="Pepsin-like_dom"/>
</dbReference>
<evidence type="ECO:0000256" key="1">
    <source>
        <dbReference type="ARBA" id="ARBA00007447"/>
    </source>
</evidence>
<evidence type="ECO:0000259" key="3">
    <source>
        <dbReference type="PROSITE" id="PS51767"/>
    </source>
</evidence>
<evidence type="ECO:0000313" key="4">
    <source>
        <dbReference type="EMBL" id="CAD2180078.1"/>
    </source>
</evidence>
<dbReference type="PANTHER" id="PTHR47966">
    <property type="entry name" value="BETA-SITE APP-CLEAVING ENZYME, ISOFORM A-RELATED"/>
    <property type="match status" value="1"/>
</dbReference>